<dbReference type="OrthoDB" id="448448at2759"/>
<evidence type="ECO:0000313" key="3">
    <source>
        <dbReference type="Proteomes" id="UP000024635"/>
    </source>
</evidence>
<comment type="caution">
    <text evidence="2">The sequence shown here is derived from an EMBL/GenBank/DDBJ whole genome shotgun (WGS) entry which is preliminary data.</text>
</comment>
<dbReference type="AlphaFoldDB" id="A0A016S242"/>
<dbReference type="EMBL" id="JARK01001647">
    <property type="protein sequence ID" value="EYB84703.1"/>
    <property type="molecule type" value="Genomic_DNA"/>
</dbReference>
<feature type="region of interest" description="Disordered" evidence="1">
    <location>
        <begin position="86"/>
        <end position="132"/>
    </location>
</feature>
<feature type="compositionally biased region" description="Acidic residues" evidence="1">
    <location>
        <begin position="107"/>
        <end position="118"/>
    </location>
</feature>
<organism evidence="2 3">
    <name type="scientific">Ancylostoma ceylanicum</name>
    <dbReference type="NCBI Taxonomy" id="53326"/>
    <lineage>
        <taxon>Eukaryota</taxon>
        <taxon>Metazoa</taxon>
        <taxon>Ecdysozoa</taxon>
        <taxon>Nematoda</taxon>
        <taxon>Chromadorea</taxon>
        <taxon>Rhabditida</taxon>
        <taxon>Rhabditina</taxon>
        <taxon>Rhabditomorpha</taxon>
        <taxon>Strongyloidea</taxon>
        <taxon>Ancylostomatidae</taxon>
        <taxon>Ancylostomatinae</taxon>
        <taxon>Ancylostoma</taxon>
    </lineage>
</organism>
<reference evidence="3" key="1">
    <citation type="journal article" date="2015" name="Nat. Genet.">
        <title>The genome and transcriptome of the zoonotic hookworm Ancylostoma ceylanicum identify infection-specific gene families.</title>
        <authorList>
            <person name="Schwarz E.M."/>
            <person name="Hu Y."/>
            <person name="Antoshechkin I."/>
            <person name="Miller M.M."/>
            <person name="Sternberg P.W."/>
            <person name="Aroian R.V."/>
        </authorList>
    </citation>
    <scope>NUCLEOTIDE SEQUENCE</scope>
    <source>
        <strain evidence="3">HY135</strain>
    </source>
</reference>
<name>A0A016S242_9BILA</name>
<evidence type="ECO:0000256" key="1">
    <source>
        <dbReference type="SAM" id="MobiDB-lite"/>
    </source>
</evidence>
<gene>
    <name evidence="2" type="primary">Acey_s0311.g2133</name>
    <name evidence="2" type="synonym">Acey-Y116A8C.13</name>
    <name evidence="2" type="ORF">Y032_0311g2133</name>
</gene>
<feature type="region of interest" description="Disordered" evidence="1">
    <location>
        <begin position="1"/>
        <end position="22"/>
    </location>
</feature>
<feature type="compositionally biased region" description="Acidic residues" evidence="1">
    <location>
        <begin position="90"/>
        <end position="100"/>
    </location>
</feature>
<evidence type="ECO:0000313" key="2">
    <source>
        <dbReference type="EMBL" id="EYB84703.1"/>
    </source>
</evidence>
<dbReference type="Proteomes" id="UP000024635">
    <property type="component" value="Unassembled WGS sequence"/>
</dbReference>
<proteinExistence type="predicted"/>
<keyword evidence="3" id="KW-1185">Reference proteome</keyword>
<sequence>MMRKTCDPTLAPPRGGRADRAAVKEFPKRLETAPIDETSSEYNDFCCIKSTSTFLDEELADIFTLKDTQCETHDLLGCQCDGSGLLPHEFEEEPEEENSSEDVAVSPDDEIFDDGDEENSLKQGEELAEDVQDEPATMAELFRWRHYSPRHPEQWEYFKSVAGFGDTPLSDLTFAFHLSSKF</sequence>
<protein>
    <submittedName>
        <fullName evidence="2">Uncharacterized protein</fullName>
    </submittedName>
</protein>
<accession>A0A016S242</accession>